<feature type="non-terminal residue" evidence="12">
    <location>
        <position position="134"/>
    </location>
</feature>
<keyword evidence="4" id="KW-0732">Signal</keyword>
<dbReference type="PROSITE" id="PS01248">
    <property type="entry name" value="EGF_LAM_1"/>
    <property type="match status" value="1"/>
</dbReference>
<dbReference type="PANTHER" id="PTHR10574:SF406">
    <property type="entry name" value="LAMININ SUBUNIT ALPHA 5"/>
    <property type="match status" value="1"/>
</dbReference>
<evidence type="ECO:0000256" key="9">
    <source>
        <dbReference type="ARBA" id="ARBA00023292"/>
    </source>
</evidence>
<comment type="subcellular location">
    <subcellularLocation>
        <location evidence="1">Secreted</location>
        <location evidence="1">Extracellular space</location>
        <location evidence="1">Extracellular matrix</location>
        <location evidence="1">Basement membrane</location>
    </subcellularLocation>
</comment>
<dbReference type="GO" id="GO:0009888">
    <property type="term" value="P:tissue development"/>
    <property type="evidence" value="ECO:0007669"/>
    <property type="project" value="TreeGrafter"/>
</dbReference>
<keyword evidence="8" id="KW-0325">Glycoprotein</keyword>
<keyword evidence="3" id="KW-0272">Extracellular matrix</keyword>
<dbReference type="GO" id="GO:0005604">
    <property type="term" value="C:basement membrane"/>
    <property type="evidence" value="ECO:0007669"/>
    <property type="project" value="UniProtKB-SubCell"/>
</dbReference>
<organism evidence="11 12">
    <name type="scientific">Diaphorina citri</name>
    <name type="common">Asian citrus psyllid</name>
    <dbReference type="NCBI Taxonomy" id="121845"/>
    <lineage>
        <taxon>Eukaryota</taxon>
        <taxon>Metazoa</taxon>
        <taxon>Ecdysozoa</taxon>
        <taxon>Arthropoda</taxon>
        <taxon>Hexapoda</taxon>
        <taxon>Insecta</taxon>
        <taxon>Pterygota</taxon>
        <taxon>Neoptera</taxon>
        <taxon>Paraneoptera</taxon>
        <taxon>Hemiptera</taxon>
        <taxon>Sternorrhyncha</taxon>
        <taxon>Psylloidea</taxon>
        <taxon>Psyllidae</taxon>
        <taxon>Diaphorininae</taxon>
        <taxon>Diaphorina</taxon>
    </lineage>
</organism>
<evidence type="ECO:0000313" key="12">
    <source>
        <dbReference type="RefSeq" id="XP_008487172.2"/>
    </source>
</evidence>
<evidence type="ECO:0000256" key="3">
    <source>
        <dbReference type="ARBA" id="ARBA00022530"/>
    </source>
</evidence>
<dbReference type="Gene3D" id="2.60.120.260">
    <property type="entry name" value="Galactose-binding domain-like"/>
    <property type="match status" value="1"/>
</dbReference>
<keyword evidence="2" id="KW-0964">Secreted</keyword>
<reference evidence="12" key="1">
    <citation type="submission" date="2025-08" db="UniProtKB">
        <authorList>
            <consortium name="RefSeq"/>
        </authorList>
    </citation>
    <scope>IDENTIFICATION</scope>
</reference>
<keyword evidence="7" id="KW-1015">Disulfide bond</keyword>
<dbReference type="PROSITE" id="PS51117">
    <property type="entry name" value="LAMININ_NTER"/>
    <property type="match status" value="1"/>
</dbReference>
<dbReference type="PaxDb" id="121845-A0A1S3DSI0"/>
<sequence>MSMADQDPTTTRRYFYSIKDISIGGRCRCNGHADVCDILDPEDPYHRICRCQHNTCGHNCEVCCPGYEQKAWRQSQSNKPFSCEPCNCHGHADKCVYDPMVDEKRLSVDIQGNYEGGGVCQECRDNTEGINCHQ</sequence>
<dbReference type="GeneID" id="103523940"/>
<accession>A0A1S3DSI0</accession>
<dbReference type="AlphaFoldDB" id="A0A1S3DSI0"/>
<dbReference type="InterPro" id="IPR002049">
    <property type="entry name" value="LE_dom"/>
</dbReference>
<dbReference type="KEGG" id="dci:103523940"/>
<dbReference type="GO" id="GO:0007411">
    <property type="term" value="P:axon guidance"/>
    <property type="evidence" value="ECO:0007669"/>
    <property type="project" value="TreeGrafter"/>
</dbReference>
<evidence type="ECO:0000256" key="6">
    <source>
        <dbReference type="ARBA" id="ARBA00022869"/>
    </source>
</evidence>
<keyword evidence="6" id="KW-0084">Basement membrane</keyword>
<dbReference type="GO" id="GO:0009887">
    <property type="term" value="P:animal organ morphogenesis"/>
    <property type="evidence" value="ECO:0007669"/>
    <property type="project" value="TreeGrafter"/>
</dbReference>
<keyword evidence="9" id="KW-0424">Laminin EGF-like domain</keyword>
<evidence type="ECO:0000256" key="2">
    <source>
        <dbReference type="ARBA" id="ARBA00022525"/>
    </source>
</evidence>
<dbReference type="Proteomes" id="UP000079169">
    <property type="component" value="Unplaced"/>
</dbReference>
<dbReference type="STRING" id="121845.A0A1S3DSI0"/>
<dbReference type="CDD" id="cd00055">
    <property type="entry name" value="EGF_Lam"/>
    <property type="match status" value="1"/>
</dbReference>
<evidence type="ECO:0000256" key="5">
    <source>
        <dbReference type="ARBA" id="ARBA00022737"/>
    </source>
</evidence>
<dbReference type="GO" id="GO:0005201">
    <property type="term" value="F:extracellular matrix structural constituent"/>
    <property type="evidence" value="ECO:0007669"/>
    <property type="project" value="TreeGrafter"/>
</dbReference>
<dbReference type="Gene3D" id="2.10.25.10">
    <property type="entry name" value="Laminin"/>
    <property type="match status" value="1"/>
</dbReference>
<evidence type="ECO:0000256" key="1">
    <source>
        <dbReference type="ARBA" id="ARBA00004302"/>
    </source>
</evidence>
<dbReference type="RefSeq" id="XP_008487172.2">
    <property type="nucleotide sequence ID" value="XM_008488950.2"/>
</dbReference>
<dbReference type="InterPro" id="IPR008211">
    <property type="entry name" value="Laminin_N"/>
</dbReference>
<dbReference type="PANTHER" id="PTHR10574">
    <property type="entry name" value="NETRIN/LAMININ-RELATED"/>
    <property type="match status" value="1"/>
</dbReference>
<dbReference type="InterPro" id="IPR050440">
    <property type="entry name" value="Laminin/Netrin_ECM"/>
</dbReference>
<protein>
    <submittedName>
        <fullName evidence="12">Laminin subunit alpha-like</fullName>
    </submittedName>
</protein>
<dbReference type="SUPFAM" id="SSF57196">
    <property type="entry name" value="EGF/Laminin"/>
    <property type="match status" value="1"/>
</dbReference>
<name>A0A1S3DSI0_DIACI</name>
<evidence type="ECO:0000259" key="10">
    <source>
        <dbReference type="PROSITE" id="PS51117"/>
    </source>
</evidence>
<gene>
    <name evidence="12" type="primary">LOC103523940</name>
</gene>
<dbReference type="Pfam" id="PF00053">
    <property type="entry name" value="EGF_laminin"/>
    <property type="match status" value="2"/>
</dbReference>
<keyword evidence="5" id="KW-0677">Repeat</keyword>
<feature type="domain" description="Laminin N-terminal" evidence="10">
    <location>
        <begin position="1"/>
        <end position="26"/>
    </location>
</feature>
<evidence type="ECO:0000256" key="8">
    <source>
        <dbReference type="ARBA" id="ARBA00023180"/>
    </source>
</evidence>
<proteinExistence type="predicted"/>
<dbReference type="FunFam" id="2.10.25.10:FF:000069">
    <property type="entry name" value="Laminin subunit alpha 1"/>
    <property type="match status" value="1"/>
</dbReference>
<evidence type="ECO:0000256" key="7">
    <source>
        <dbReference type="ARBA" id="ARBA00023157"/>
    </source>
</evidence>
<keyword evidence="11" id="KW-1185">Reference proteome</keyword>
<evidence type="ECO:0000256" key="4">
    <source>
        <dbReference type="ARBA" id="ARBA00022729"/>
    </source>
</evidence>
<evidence type="ECO:0000313" key="11">
    <source>
        <dbReference type="Proteomes" id="UP000079169"/>
    </source>
</evidence>